<reference evidence="2 3" key="2">
    <citation type="submission" date="2018-05" db="EMBL/GenBank/DDBJ databases">
        <authorList>
            <person name="Lanie J.A."/>
            <person name="Ng W.-L."/>
            <person name="Kazmierczak K.M."/>
            <person name="Andrzejewski T.M."/>
            <person name="Davidsen T.M."/>
            <person name="Wayne K.J."/>
            <person name="Tettelin H."/>
            <person name="Glass J.I."/>
            <person name="Rusch D."/>
            <person name="Podicherti R."/>
            <person name="Tsui H.-C.T."/>
            <person name="Winkler M.E."/>
        </authorList>
    </citation>
    <scope>NUCLEOTIDE SEQUENCE [LARGE SCALE GENOMIC DNA]</scope>
    <source>
        <strain evidence="2 3">C305</strain>
    </source>
</reference>
<feature type="transmembrane region" description="Helical" evidence="1">
    <location>
        <begin position="6"/>
        <end position="25"/>
    </location>
</feature>
<dbReference type="AlphaFoldDB" id="A0A2U2XGD7"/>
<gene>
    <name evidence="2" type="ORF">DIT68_00970</name>
</gene>
<evidence type="ECO:0000313" key="3">
    <source>
        <dbReference type="Proteomes" id="UP000245370"/>
    </source>
</evidence>
<reference evidence="2 3" key="1">
    <citation type="submission" date="2018-05" db="EMBL/GenBank/DDBJ databases">
        <title>Brumimicrobium oceani sp. nov., isolated from coastal sediment.</title>
        <authorList>
            <person name="Kou Y."/>
        </authorList>
    </citation>
    <scope>NUCLEOTIDE SEQUENCE [LARGE SCALE GENOMIC DNA]</scope>
    <source>
        <strain evidence="2 3">C305</strain>
    </source>
</reference>
<dbReference type="Proteomes" id="UP000245370">
    <property type="component" value="Unassembled WGS sequence"/>
</dbReference>
<proteinExistence type="predicted"/>
<protein>
    <submittedName>
        <fullName evidence="2">Uncharacterized protein</fullName>
    </submittedName>
</protein>
<keyword evidence="1" id="KW-0812">Transmembrane</keyword>
<evidence type="ECO:0000256" key="1">
    <source>
        <dbReference type="SAM" id="Phobius"/>
    </source>
</evidence>
<sequence>MAQQKINSYVIIVFMALTSFPIFGITKQQKETHKLLMEVNSNWRGLENKIEFTFKPNSEQELIQLHLFNVISYLESQSLNHLNENQLENRNSNIQSLKSYTEHGVFPINNLTNYRVPIFIDSKNTYCAVGFLMKESGAQKVAKEIAENQLLFYLENIKHSQLIPWQKASGLSLFELALIQPTYGPPTQVCATKSPVKWKNIAINDISKITKIVDHKIENVIYTVSASDENGLLHEINRYSLEKEKWERIGNQISGQILDLEFCENKAYISVFLPLEEFPHQILTLNNQQWEKVAHFNGNVNSIQSLHNKLYVLGDFNRVNSTKNTDFAIIEGNSVKSFYGAFQNSHRFDKMIASKTSLFLLSRGQIFQYKNDTLKAVNNIQYYSYLQHFTLSAVEDTLYVSSIHLPGYDKYFNSGRKSIPFENRIAKSPNSYGKIQFTKSKVMNGNMMISGAFSSATHKPQINDNTKLVDCNAPSSKHWYGEGLLYHYKDTFYPILAEGIVMDFVELNNKIYVLKKDGSLVYAKLENINEQISQLRNF</sequence>
<dbReference type="RefSeq" id="WP_109357942.1">
    <property type="nucleotide sequence ID" value="NZ_QFRJ01000001.1"/>
</dbReference>
<comment type="caution">
    <text evidence="2">The sequence shown here is derived from an EMBL/GenBank/DDBJ whole genome shotgun (WGS) entry which is preliminary data.</text>
</comment>
<accession>A0A2U2XGD7</accession>
<keyword evidence="3" id="KW-1185">Reference proteome</keyword>
<evidence type="ECO:0000313" key="2">
    <source>
        <dbReference type="EMBL" id="PWH86862.1"/>
    </source>
</evidence>
<keyword evidence="1" id="KW-0472">Membrane</keyword>
<name>A0A2U2XGD7_9FLAO</name>
<dbReference type="OrthoDB" id="1466022at2"/>
<keyword evidence="1" id="KW-1133">Transmembrane helix</keyword>
<organism evidence="2 3">
    <name type="scientific">Brumimicrobium oceani</name>
    <dbReference type="NCBI Taxonomy" id="2100725"/>
    <lineage>
        <taxon>Bacteria</taxon>
        <taxon>Pseudomonadati</taxon>
        <taxon>Bacteroidota</taxon>
        <taxon>Flavobacteriia</taxon>
        <taxon>Flavobacteriales</taxon>
        <taxon>Crocinitomicaceae</taxon>
        <taxon>Brumimicrobium</taxon>
    </lineage>
</organism>
<dbReference type="EMBL" id="QFRJ01000001">
    <property type="protein sequence ID" value="PWH86862.1"/>
    <property type="molecule type" value="Genomic_DNA"/>
</dbReference>